<accession>A0ABS9TIN1</accession>
<dbReference type="RefSeq" id="WP_241039053.1">
    <property type="nucleotide sequence ID" value="NZ_BAAAJF010000055.1"/>
</dbReference>
<dbReference type="InterPro" id="IPR012349">
    <property type="entry name" value="Split_barrel_FMN-bd"/>
</dbReference>
<comment type="caution">
    <text evidence="3">The sequence shown here is derived from an EMBL/GenBank/DDBJ whole genome shotgun (WGS) entry which is preliminary data.</text>
</comment>
<proteinExistence type="predicted"/>
<gene>
    <name evidence="3" type="ORF">MMF94_22210</name>
</gene>
<dbReference type="InterPro" id="IPR019967">
    <property type="entry name" value="F420-dep_enz_PPOX_Rv0121"/>
</dbReference>
<dbReference type="InterPro" id="IPR052019">
    <property type="entry name" value="F420H2_bilvrd_red/Heme_oxyg"/>
</dbReference>
<evidence type="ECO:0000256" key="1">
    <source>
        <dbReference type="ARBA" id="ARBA00023002"/>
    </source>
</evidence>
<evidence type="ECO:0000313" key="4">
    <source>
        <dbReference type="Proteomes" id="UP001299970"/>
    </source>
</evidence>
<reference evidence="3 4" key="1">
    <citation type="submission" date="2022-03" db="EMBL/GenBank/DDBJ databases">
        <title>Pseudonocardia alaer sp. nov., a novel actinomycete isolated from reed forest soil.</title>
        <authorList>
            <person name="Wang L."/>
        </authorList>
    </citation>
    <scope>NUCLEOTIDE SEQUENCE [LARGE SCALE GENOMIC DNA]</scope>
    <source>
        <strain evidence="3 4">Y-16303</strain>
    </source>
</reference>
<evidence type="ECO:0000313" key="3">
    <source>
        <dbReference type="EMBL" id="MCH6168415.1"/>
    </source>
</evidence>
<dbReference type="InterPro" id="IPR011576">
    <property type="entry name" value="Pyridox_Oxase_N"/>
</dbReference>
<organism evidence="3 4">
    <name type="scientific">Pseudonocardia alaniniphila</name>
    <dbReference type="NCBI Taxonomy" id="75291"/>
    <lineage>
        <taxon>Bacteria</taxon>
        <taxon>Bacillati</taxon>
        <taxon>Actinomycetota</taxon>
        <taxon>Actinomycetes</taxon>
        <taxon>Pseudonocardiales</taxon>
        <taxon>Pseudonocardiaceae</taxon>
        <taxon>Pseudonocardia</taxon>
    </lineage>
</organism>
<dbReference type="Gene3D" id="2.30.110.10">
    <property type="entry name" value="Electron Transport, Fmn-binding Protein, Chain A"/>
    <property type="match status" value="1"/>
</dbReference>
<dbReference type="PANTHER" id="PTHR35176">
    <property type="entry name" value="HEME OXYGENASE HI_0854-RELATED"/>
    <property type="match status" value="1"/>
</dbReference>
<feature type="domain" description="Pyridoxamine 5'-phosphate oxidase N-terminal" evidence="2">
    <location>
        <begin position="8"/>
        <end position="137"/>
    </location>
</feature>
<dbReference type="PANTHER" id="PTHR35176:SF2">
    <property type="entry name" value="F420H(2)-DEPENDENT REDUCTASE RV1155"/>
    <property type="match status" value="1"/>
</dbReference>
<dbReference type="NCBIfam" id="TIGR03668">
    <property type="entry name" value="Rv0121_F420"/>
    <property type="match status" value="1"/>
</dbReference>
<keyword evidence="1" id="KW-0560">Oxidoreductase</keyword>
<dbReference type="SUPFAM" id="SSF50475">
    <property type="entry name" value="FMN-binding split barrel"/>
    <property type="match status" value="1"/>
</dbReference>
<dbReference type="Proteomes" id="UP001299970">
    <property type="component" value="Unassembled WGS sequence"/>
</dbReference>
<evidence type="ECO:0000259" key="2">
    <source>
        <dbReference type="Pfam" id="PF01243"/>
    </source>
</evidence>
<keyword evidence="4" id="KW-1185">Reference proteome</keyword>
<name>A0ABS9TIN1_9PSEU</name>
<dbReference type="Pfam" id="PF01243">
    <property type="entry name" value="PNPOx_N"/>
    <property type="match status" value="1"/>
</dbReference>
<sequence>MPALDAAQQRERFAAARVARLATLRADGTPRLVPITFALVDGLVCSAVDEVKPKRSTRLARLDDVRRDPRVGVIVDRYDDDWSALWWVRVDGTAEIHEGGSLRERALADLRVKYPPYAAEPPSGAVLVITPSRWSGWTATG</sequence>
<dbReference type="EMBL" id="JAKXMK010000019">
    <property type="protein sequence ID" value="MCH6168415.1"/>
    <property type="molecule type" value="Genomic_DNA"/>
</dbReference>
<protein>
    <submittedName>
        <fullName evidence="3">TIGR03668 family PPOX class F420-dependent oxidoreductase</fullName>
    </submittedName>
</protein>